<dbReference type="AlphaFoldDB" id="A0A109LHS6"/>
<sequence length="34" mass="4101">MKQLIENLIFQILIELLGQMLMRLVEWMASVPWL</sequence>
<evidence type="ECO:0000313" key="1">
    <source>
        <dbReference type="EMBL" id="KWV87615.1"/>
    </source>
</evidence>
<evidence type="ECO:0000313" key="2">
    <source>
        <dbReference type="Proteomes" id="UP000061348"/>
    </source>
</evidence>
<reference evidence="1 2" key="1">
    <citation type="submission" date="2015-05" db="EMBL/GenBank/DDBJ databases">
        <title>A genomic and transcriptomic approach to investigate the blue pigment phenotype in Pseudomonas fluorescens.</title>
        <authorList>
            <person name="Andreani N.A."/>
            <person name="Cardazzo B."/>
        </authorList>
    </citation>
    <scope>NUCLEOTIDE SEQUENCE [LARGE SCALE GENOMIC DNA]</scope>
    <source>
        <strain evidence="1 2">Ps_22</strain>
    </source>
</reference>
<accession>A0A109LHS6</accession>
<dbReference type="PATRIC" id="fig|294.194.peg.3034"/>
<protein>
    <submittedName>
        <fullName evidence="1">Uncharacterized protein</fullName>
    </submittedName>
</protein>
<organism evidence="1 2">
    <name type="scientific">Pseudomonas fluorescens</name>
    <dbReference type="NCBI Taxonomy" id="294"/>
    <lineage>
        <taxon>Bacteria</taxon>
        <taxon>Pseudomonadati</taxon>
        <taxon>Pseudomonadota</taxon>
        <taxon>Gammaproteobacteria</taxon>
        <taxon>Pseudomonadales</taxon>
        <taxon>Pseudomonadaceae</taxon>
        <taxon>Pseudomonas</taxon>
    </lineage>
</organism>
<gene>
    <name evidence="1" type="ORF">PFLmoz3_02740</name>
</gene>
<comment type="caution">
    <text evidence="1">The sequence shown here is derived from an EMBL/GenBank/DDBJ whole genome shotgun (WGS) entry which is preliminary data.</text>
</comment>
<dbReference type="EMBL" id="LCYA01000072">
    <property type="protein sequence ID" value="KWV87615.1"/>
    <property type="molecule type" value="Genomic_DNA"/>
</dbReference>
<dbReference type="Proteomes" id="UP000061348">
    <property type="component" value="Unassembled WGS sequence"/>
</dbReference>
<proteinExistence type="predicted"/>
<name>A0A109LHS6_PSEFL</name>